<feature type="compositionally biased region" description="Basic and acidic residues" evidence="1">
    <location>
        <begin position="38"/>
        <end position="80"/>
    </location>
</feature>
<dbReference type="Proteomes" id="UP000014480">
    <property type="component" value="Unassembled WGS sequence"/>
</dbReference>
<evidence type="ECO:0000256" key="1">
    <source>
        <dbReference type="SAM" id="MobiDB-lite"/>
    </source>
</evidence>
<keyword evidence="3" id="KW-1185">Reference proteome</keyword>
<evidence type="ECO:0000313" key="3">
    <source>
        <dbReference type="Proteomes" id="UP000014480"/>
    </source>
</evidence>
<accession>A0A484G436</accession>
<proteinExistence type="predicted"/>
<comment type="caution">
    <text evidence="2">The sequence shown here is derived from an EMBL/GenBank/DDBJ whole genome shotgun (WGS) entry which is preliminary data.</text>
</comment>
<feature type="region of interest" description="Disordered" evidence="1">
    <location>
        <begin position="1"/>
        <end position="80"/>
    </location>
</feature>
<reference evidence="3" key="1">
    <citation type="journal article" date="2013" name="New Phytol.">
        <title>Comparative genomic and transcriptomic analyses reveal the hemibiotrophic stage shift of Colletotrichum fungi.</title>
        <authorList>
            <person name="Gan P."/>
            <person name="Ikeda K."/>
            <person name="Irieda H."/>
            <person name="Narusaka M."/>
            <person name="O'Connell R.J."/>
            <person name="Narusaka Y."/>
            <person name="Takano Y."/>
            <person name="Kubo Y."/>
            <person name="Shirasu K."/>
        </authorList>
    </citation>
    <scope>NUCLEOTIDE SEQUENCE [LARGE SCALE GENOMIC DNA]</scope>
    <source>
        <strain evidence="3">104-T / ATCC 96160 / CBS 514.97 / LARS 414 / MAFF 240422</strain>
    </source>
</reference>
<evidence type="ECO:0000313" key="2">
    <source>
        <dbReference type="EMBL" id="TDZ24564.1"/>
    </source>
</evidence>
<dbReference type="AlphaFoldDB" id="A0A484G436"/>
<reference evidence="3" key="2">
    <citation type="journal article" date="2019" name="Mol. Plant Microbe Interact.">
        <title>Genome sequence resources for four phytopathogenic fungi from the Colletotrichum orbiculare species complex.</title>
        <authorList>
            <person name="Gan P."/>
            <person name="Tsushima A."/>
            <person name="Narusaka M."/>
            <person name="Narusaka Y."/>
            <person name="Takano Y."/>
            <person name="Kubo Y."/>
            <person name="Shirasu K."/>
        </authorList>
    </citation>
    <scope>GENOME REANNOTATION</scope>
    <source>
        <strain evidence="3">104-T / ATCC 96160 / CBS 514.97 / LARS 414 / MAFF 240422</strain>
    </source>
</reference>
<organism evidence="2 3">
    <name type="scientific">Colletotrichum orbiculare (strain 104-T / ATCC 96160 / CBS 514.97 / LARS 414 / MAFF 240422)</name>
    <name type="common">Cucumber anthracnose fungus</name>
    <name type="synonym">Colletotrichum lagenarium</name>
    <dbReference type="NCBI Taxonomy" id="1213857"/>
    <lineage>
        <taxon>Eukaryota</taxon>
        <taxon>Fungi</taxon>
        <taxon>Dikarya</taxon>
        <taxon>Ascomycota</taxon>
        <taxon>Pezizomycotina</taxon>
        <taxon>Sordariomycetes</taxon>
        <taxon>Hypocreomycetidae</taxon>
        <taxon>Glomerellales</taxon>
        <taxon>Glomerellaceae</taxon>
        <taxon>Colletotrichum</taxon>
        <taxon>Colletotrichum orbiculare species complex</taxon>
    </lineage>
</organism>
<dbReference type="EMBL" id="AMCV02000004">
    <property type="protein sequence ID" value="TDZ24564.1"/>
    <property type="molecule type" value="Genomic_DNA"/>
</dbReference>
<sequence length="80" mass="9095">MDNMSRPPEYTKCSTHLAGDLPPPNAPRQDGHSLCIRQIERDNTRTETDRASVERRVGCERERDDTPPSEARGAREVSKF</sequence>
<name>A0A484G436_COLOR</name>
<protein>
    <submittedName>
        <fullName evidence="2">Uncharacterized protein</fullName>
    </submittedName>
</protein>
<gene>
    <name evidence="2" type="ORF">Cob_v002270</name>
</gene>